<evidence type="ECO:0000256" key="3">
    <source>
        <dbReference type="ARBA" id="ARBA00023125"/>
    </source>
</evidence>
<comment type="caution">
    <text evidence="6">The sequence shown here is derived from an EMBL/GenBank/DDBJ whole genome shotgun (WGS) entry which is preliminary data.</text>
</comment>
<evidence type="ECO:0000256" key="2">
    <source>
        <dbReference type="ARBA" id="ARBA00023015"/>
    </source>
</evidence>
<dbReference type="PANTHER" id="PTHR30346">
    <property type="entry name" value="TRANSCRIPTIONAL DUAL REGULATOR HCAR-RELATED"/>
    <property type="match status" value="1"/>
</dbReference>
<dbReference type="Gene3D" id="3.40.190.290">
    <property type="match status" value="1"/>
</dbReference>
<dbReference type="Pfam" id="PF03466">
    <property type="entry name" value="LysR_substrate"/>
    <property type="match status" value="1"/>
</dbReference>
<dbReference type="InterPro" id="IPR005119">
    <property type="entry name" value="LysR_subst-bd"/>
</dbReference>
<dbReference type="SUPFAM" id="SSF46785">
    <property type="entry name" value="Winged helix' DNA-binding domain"/>
    <property type="match status" value="1"/>
</dbReference>
<dbReference type="SUPFAM" id="SSF53850">
    <property type="entry name" value="Periplasmic binding protein-like II"/>
    <property type="match status" value="1"/>
</dbReference>
<accession>A0ABS4TBX7</accession>
<keyword evidence="3 6" id="KW-0238">DNA-binding</keyword>
<dbReference type="InterPro" id="IPR000847">
    <property type="entry name" value="LysR_HTH_N"/>
</dbReference>
<dbReference type="RefSeq" id="WP_209636934.1">
    <property type="nucleotide sequence ID" value="NZ_JAGINW010000001.1"/>
</dbReference>
<dbReference type="PANTHER" id="PTHR30346:SF29">
    <property type="entry name" value="LYSR SUBSTRATE-BINDING"/>
    <property type="match status" value="1"/>
</dbReference>
<reference evidence="6 7" key="1">
    <citation type="submission" date="2021-03" db="EMBL/GenBank/DDBJ databases">
        <title>Sequencing the genomes of 1000 actinobacteria strains.</title>
        <authorList>
            <person name="Klenk H.-P."/>
        </authorList>
    </citation>
    <scope>NUCLEOTIDE SEQUENCE [LARGE SCALE GENOMIC DNA]</scope>
    <source>
        <strain evidence="6 7">DSM 46670</strain>
    </source>
</reference>
<dbReference type="Pfam" id="PF00126">
    <property type="entry name" value="HTH_1"/>
    <property type="match status" value="1"/>
</dbReference>
<dbReference type="PROSITE" id="PS50931">
    <property type="entry name" value="HTH_LYSR"/>
    <property type="match status" value="1"/>
</dbReference>
<dbReference type="Gene3D" id="1.10.10.10">
    <property type="entry name" value="Winged helix-like DNA-binding domain superfamily/Winged helix DNA-binding domain"/>
    <property type="match status" value="1"/>
</dbReference>
<dbReference type="InterPro" id="IPR036390">
    <property type="entry name" value="WH_DNA-bd_sf"/>
</dbReference>
<name>A0ABS4TBX7_9PSEU</name>
<keyword evidence="2" id="KW-0805">Transcription regulation</keyword>
<evidence type="ECO:0000259" key="5">
    <source>
        <dbReference type="PROSITE" id="PS50931"/>
    </source>
</evidence>
<gene>
    <name evidence="6" type="ORF">JOF56_002216</name>
</gene>
<protein>
    <submittedName>
        <fullName evidence="6">DNA-binding transcriptional LysR family regulator</fullName>
    </submittedName>
</protein>
<dbReference type="EMBL" id="JAGINW010000001">
    <property type="protein sequence ID" value="MBP2321831.1"/>
    <property type="molecule type" value="Genomic_DNA"/>
</dbReference>
<comment type="similarity">
    <text evidence="1">Belongs to the LysR transcriptional regulatory family.</text>
</comment>
<evidence type="ECO:0000313" key="7">
    <source>
        <dbReference type="Proteomes" id="UP001519332"/>
    </source>
</evidence>
<organism evidence="6 7">
    <name type="scientific">Kibdelosporangium banguiense</name>
    <dbReference type="NCBI Taxonomy" id="1365924"/>
    <lineage>
        <taxon>Bacteria</taxon>
        <taxon>Bacillati</taxon>
        <taxon>Actinomycetota</taxon>
        <taxon>Actinomycetes</taxon>
        <taxon>Pseudonocardiales</taxon>
        <taxon>Pseudonocardiaceae</taxon>
        <taxon>Kibdelosporangium</taxon>
    </lineage>
</organism>
<evidence type="ECO:0000256" key="1">
    <source>
        <dbReference type="ARBA" id="ARBA00009437"/>
    </source>
</evidence>
<feature type="domain" description="HTH lysR-type" evidence="5">
    <location>
        <begin position="10"/>
        <end position="59"/>
    </location>
</feature>
<dbReference type="CDD" id="cd05466">
    <property type="entry name" value="PBP2_LTTR_substrate"/>
    <property type="match status" value="1"/>
</dbReference>
<dbReference type="InterPro" id="IPR036388">
    <property type="entry name" value="WH-like_DNA-bd_sf"/>
</dbReference>
<keyword evidence="4" id="KW-0804">Transcription</keyword>
<sequence>MFPAESLPSFLVFAERLNFTTAAAELHISQPALHVKVRKLAEAVGRPLYMRQGRKLVLTADGEAVARFARERAEHLEQFLAELEGEHRDRRVVLTAGQGAYMYLLNDVIARESTRLRLLAGSRTDTIAQLRDGQAQLGVTVLEDLPEGLDTVPLVTFPQTLVVQRDHPLAEYDEVRAADLDGMQMVMPLPGHPSRLMLERMRAAAGIEWEVAVEAGGWPMMVNFVELGVGAAVVNGCVRCDLPMIPIVDLPPVSYYALYRRGALADQRVARMLDEIRRSLGST</sequence>
<evidence type="ECO:0000313" key="6">
    <source>
        <dbReference type="EMBL" id="MBP2321831.1"/>
    </source>
</evidence>
<proteinExistence type="inferred from homology"/>
<dbReference type="PRINTS" id="PR00039">
    <property type="entry name" value="HTHLYSR"/>
</dbReference>
<dbReference type="Proteomes" id="UP001519332">
    <property type="component" value="Unassembled WGS sequence"/>
</dbReference>
<dbReference type="GO" id="GO:0003677">
    <property type="term" value="F:DNA binding"/>
    <property type="evidence" value="ECO:0007669"/>
    <property type="project" value="UniProtKB-KW"/>
</dbReference>
<keyword evidence="7" id="KW-1185">Reference proteome</keyword>
<evidence type="ECO:0000256" key="4">
    <source>
        <dbReference type="ARBA" id="ARBA00023163"/>
    </source>
</evidence>